<proteinExistence type="inferred from homology"/>
<evidence type="ECO:0000259" key="3">
    <source>
        <dbReference type="SMART" id="SM00822"/>
    </source>
</evidence>
<keyword evidence="5" id="KW-1185">Reference proteome</keyword>
<dbReference type="PANTHER" id="PTHR43000">
    <property type="entry name" value="DTDP-D-GLUCOSE 4,6-DEHYDRATASE-RELATED"/>
    <property type="match status" value="1"/>
</dbReference>
<dbReference type="Proteomes" id="UP000185911">
    <property type="component" value="Unassembled WGS sequence"/>
</dbReference>
<comment type="pathway">
    <text evidence="1">Bacterial outer membrane biogenesis; LPS O-antigen biosynthesis.</text>
</comment>
<dbReference type="SMART" id="SM00822">
    <property type="entry name" value="PKS_KR"/>
    <property type="match status" value="1"/>
</dbReference>
<comment type="similarity">
    <text evidence="2">Belongs to the NAD(P)-dependent epimerase/dehydratase family.</text>
</comment>
<name>A0A1Q8YGC4_9BURK</name>
<dbReference type="Pfam" id="PF01370">
    <property type="entry name" value="Epimerase"/>
    <property type="match status" value="1"/>
</dbReference>
<dbReference type="InterPro" id="IPR001509">
    <property type="entry name" value="Epimerase_deHydtase"/>
</dbReference>
<reference evidence="4 5" key="1">
    <citation type="submission" date="2017-01" db="EMBL/GenBank/DDBJ databases">
        <title>Genome sequence of Rhodoferax antarcticus ANT.BR, a psychrophilic purple nonsulfur bacterium from an Antarctic microbial mat.</title>
        <authorList>
            <person name="Baker J."/>
            <person name="Riester C."/>
            <person name="Skinner B."/>
            <person name="Newell A."/>
            <person name="Swingley W."/>
            <person name="Madigan M."/>
            <person name="Jung D."/>
            <person name="Asao M."/>
            <person name="Chen M."/>
            <person name="Loughlin P."/>
            <person name="Pan H."/>
            <person name="Lin S."/>
            <person name="Li N."/>
            <person name="Shaw J."/>
            <person name="Prado M."/>
            <person name="Sherman C."/>
            <person name="Li X."/>
            <person name="Tang J."/>
            <person name="Blankenship R."/>
            <person name="Zhao T."/>
            <person name="Touchman J."/>
            <person name="Sattley M."/>
        </authorList>
    </citation>
    <scope>NUCLEOTIDE SEQUENCE [LARGE SCALE GENOMIC DNA]</scope>
    <source>
        <strain evidence="4 5">ANT.BR</strain>
    </source>
</reference>
<sequence length="334" mass="35504">MAVLVRPSDLDALGSQHHVLLTGGTGFFGLALLRHFAALGAAAPRLTVLSRDPARFAAQHPQLAGRACWLQGDVLQAHKLPRGKRFSHVLHAAADSTLGPQLSPLQRYDQIVSGTRQMLDFALACGAQRFLLTSSGGVYGRMPAGMVTVPETYHGMPDPMDPQQAYGVAKRAAEHLCALYDQSSGLEVVVARCFAFVGPDLPLNVHFAIGNFIRDALHGDRITVSGDGSPLRSYLDQADLARWLMLLLHKGEAGAAYNVGSDEAISIAELANLVRDTLTPGKSVDIIGGSNFDHSQRSIYVPDIQKIKTGLGASVSVSLRDAITRAAQAAVLGA</sequence>
<dbReference type="InterPro" id="IPR057326">
    <property type="entry name" value="KR_dom"/>
</dbReference>
<feature type="domain" description="Ketoreductase" evidence="3">
    <location>
        <begin position="17"/>
        <end position="200"/>
    </location>
</feature>
<gene>
    <name evidence="4" type="ORF">BLL52_1865</name>
</gene>
<dbReference type="RefSeq" id="WP_075586224.1">
    <property type="nucleotide sequence ID" value="NZ_MSYM01000011.1"/>
</dbReference>
<organism evidence="4 5">
    <name type="scientific">Rhodoferax antarcticus ANT.BR</name>
    <dbReference type="NCBI Taxonomy" id="1111071"/>
    <lineage>
        <taxon>Bacteria</taxon>
        <taxon>Pseudomonadati</taxon>
        <taxon>Pseudomonadota</taxon>
        <taxon>Betaproteobacteria</taxon>
        <taxon>Burkholderiales</taxon>
        <taxon>Comamonadaceae</taxon>
        <taxon>Rhodoferax</taxon>
    </lineage>
</organism>
<evidence type="ECO:0000256" key="1">
    <source>
        <dbReference type="ARBA" id="ARBA00005125"/>
    </source>
</evidence>
<comment type="caution">
    <text evidence="4">The sequence shown here is derived from an EMBL/GenBank/DDBJ whole genome shotgun (WGS) entry which is preliminary data.</text>
</comment>
<evidence type="ECO:0000313" key="4">
    <source>
        <dbReference type="EMBL" id="OLP07114.1"/>
    </source>
</evidence>
<dbReference type="STRING" id="81479.RA876_03685"/>
<dbReference type="AlphaFoldDB" id="A0A1Q8YGC4"/>
<accession>A0A1Q8YGC4</accession>
<protein>
    <submittedName>
        <fullName evidence="4">NAD-dependent epimerase/dehydratase family protein</fullName>
    </submittedName>
</protein>
<dbReference type="InterPro" id="IPR036291">
    <property type="entry name" value="NAD(P)-bd_dom_sf"/>
</dbReference>
<dbReference type="SUPFAM" id="SSF51735">
    <property type="entry name" value="NAD(P)-binding Rossmann-fold domains"/>
    <property type="match status" value="1"/>
</dbReference>
<evidence type="ECO:0000256" key="2">
    <source>
        <dbReference type="ARBA" id="ARBA00007637"/>
    </source>
</evidence>
<dbReference type="Gene3D" id="3.40.50.720">
    <property type="entry name" value="NAD(P)-binding Rossmann-like Domain"/>
    <property type="match status" value="1"/>
</dbReference>
<dbReference type="EMBL" id="MSYM01000011">
    <property type="protein sequence ID" value="OLP07114.1"/>
    <property type="molecule type" value="Genomic_DNA"/>
</dbReference>
<evidence type="ECO:0000313" key="5">
    <source>
        <dbReference type="Proteomes" id="UP000185911"/>
    </source>
</evidence>